<dbReference type="OMA" id="ARTNFIN"/>
<dbReference type="OrthoDB" id="3335814at2759"/>
<sequence length="478" mass="52904">MLLSPGKSSSLLCPGSTTQNLKSNSGLWSKFKKRASDWDGGGASTQQPAAPMMGMMSGGGMMGGGAVMRQRFLTLVHGDMETIKLMPNTYAEAEAMAREWVRPPPEASFHLRVPVEYASLQASRLIHGPWLWISSEETYQIAAQGVHGLRIEIVTDAPPPPEEEPPPPPPPVLEMPATFNLELAPGRVISLETSCTSDDLDMSRTDEGELVAGMFWGNMKIVHEGDDHYVEFTGTRKDESVLPSDFFFDQRVMTKLAVAAKPTTARCHVYMNTPEVQYADIILNLHALWKFGTTYPEADAITDHRVKFFVRVHPGGALEDINHQMVVSSLYYEAIPDTTAFDPSSYISPYNGFAMPTCDFIPHISRVLDTLGLSLQTRTHFVSNNIAAFTAHKNIAYRFMSPSRLTAAIDISVSMDQCVFNRLFLLFKGISDEEMMEFAGSGEKEAAQFGWTDVVGFNQAIKDHTLNRIIETSIMDCT</sequence>
<dbReference type="eggNOG" id="ENOG502SJWR">
    <property type="taxonomic scope" value="Eukaryota"/>
</dbReference>
<protein>
    <submittedName>
        <fullName evidence="1">Uncharacterized protein</fullName>
    </submittedName>
</protein>
<accession>G4TAV1</accession>
<keyword evidence="2" id="KW-1185">Reference proteome</keyword>
<evidence type="ECO:0000313" key="2">
    <source>
        <dbReference type="Proteomes" id="UP000007148"/>
    </source>
</evidence>
<dbReference type="EMBL" id="CAFZ01000033">
    <property type="protein sequence ID" value="CCA68479.1"/>
    <property type="molecule type" value="Genomic_DNA"/>
</dbReference>
<dbReference type="InParanoid" id="G4TAV1"/>
<organism evidence="1 2">
    <name type="scientific">Serendipita indica (strain DSM 11827)</name>
    <name type="common">Root endophyte fungus</name>
    <name type="synonym">Piriformospora indica</name>
    <dbReference type="NCBI Taxonomy" id="1109443"/>
    <lineage>
        <taxon>Eukaryota</taxon>
        <taxon>Fungi</taxon>
        <taxon>Dikarya</taxon>
        <taxon>Basidiomycota</taxon>
        <taxon>Agaricomycotina</taxon>
        <taxon>Agaricomycetes</taxon>
        <taxon>Sebacinales</taxon>
        <taxon>Serendipitaceae</taxon>
        <taxon>Serendipita</taxon>
    </lineage>
</organism>
<comment type="caution">
    <text evidence="1">The sequence shown here is derived from an EMBL/GenBank/DDBJ whole genome shotgun (WGS) entry which is preliminary data.</text>
</comment>
<gene>
    <name evidence="1" type="ORF">PIIN_02343</name>
</gene>
<reference evidence="1 2" key="1">
    <citation type="journal article" date="2011" name="PLoS Pathog.">
        <title>Endophytic Life Strategies Decoded by Genome and Transcriptome Analyses of the Mutualistic Root Symbiont Piriformospora indica.</title>
        <authorList>
            <person name="Zuccaro A."/>
            <person name="Lahrmann U."/>
            <person name="Guldener U."/>
            <person name="Langen G."/>
            <person name="Pfiffi S."/>
            <person name="Biedenkopf D."/>
            <person name="Wong P."/>
            <person name="Samans B."/>
            <person name="Grimm C."/>
            <person name="Basiewicz M."/>
            <person name="Murat C."/>
            <person name="Martin F."/>
            <person name="Kogel K.H."/>
        </authorList>
    </citation>
    <scope>NUCLEOTIDE SEQUENCE [LARGE SCALE GENOMIC DNA]</scope>
    <source>
        <strain evidence="1 2">DSM 11827</strain>
    </source>
</reference>
<dbReference type="Proteomes" id="UP000007148">
    <property type="component" value="Unassembled WGS sequence"/>
</dbReference>
<evidence type="ECO:0000313" key="1">
    <source>
        <dbReference type="EMBL" id="CCA68479.1"/>
    </source>
</evidence>
<dbReference type="STRING" id="1109443.G4TAV1"/>
<dbReference type="HOGENOM" id="CLU_046301_0_0_1"/>
<dbReference type="AlphaFoldDB" id="G4TAV1"/>
<name>G4TAV1_SERID</name>
<proteinExistence type="predicted"/>